<name>W1Y1Y1_9ZZZZ</name>
<gene>
    <name evidence="1" type="ORF">Q604_UNBC09955G0001</name>
</gene>
<dbReference type="AlphaFoldDB" id="W1Y1Y1"/>
<reference evidence="1" key="1">
    <citation type="submission" date="2013-12" db="EMBL/GenBank/DDBJ databases">
        <title>A Varibaculum cambriense genome reconstructed from a premature infant gut community with otherwise low bacterial novelty that shifts toward anaerobic metabolism during the third week of life.</title>
        <authorList>
            <person name="Brown C.T."/>
            <person name="Sharon I."/>
            <person name="Thomas B.C."/>
            <person name="Castelle C.J."/>
            <person name="Morowitz M.J."/>
            <person name="Banfield J.F."/>
        </authorList>
    </citation>
    <scope>NUCLEOTIDE SEQUENCE</scope>
</reference>
<protein>
    <submittedName>
        <fullName evidence="1">Uncharacterized protein</fullName>
    </submittedName>
</protein>
<comment type="caution">
    <text evidence="1">The sequence shown here is derived from an EMBL/GenBank/DDBJ whole genome shotgun (WGS) entry which is preliminary data.</text>
</comment>
<proteinExistence type="predicted"/>
<organism evidence="1">
    <name type="scientific">human gut metagenome</name>
    <dbReference type="NCBI Taxonomy" id="408170"/>
    <lineage>
        <taxon>unclassified sequences</taxon>
        <taxon>metagenomes</taxon>
        <taxon>organismal metagenomes</taxon>
    </lineage>
</organism>
<accession>W1Y1Y1</accession>
<sequence length="84" mass="9642">MHTITVVNRSKVKHKKYLGFSLLFNPYYWIFVKPFNGVPGAGKKDIQEKCALYPTVMLCKLTLLKRICRRRERPSTGRGVIGTA</sequence>
<evidence type="ECO:0000313" key="1">
    <source>
        <dbReference type="EMBL" id="ETJ35685.1"/>
    </source>
</evidence>
<feature type="non-terminal residue" evidence="1">
    <location>
        <position position="84"/>
    </location>
</feature>
<dbReference type="EMBL" id="AZMM01009955">
    <property type="protein sequence ID" value="ETJ35685.1"/>
    <property type="molecule type" value="Genomic_DNA"/>
</dbReference>